<proteinExistence type="predicted"/>
<evidence type="ECO:0008006" key="3">
    <source>
        <dbReference type="Google" id="ProtNLM"/>
    </source>
</evidence>
<name>A0A9W5B582_9HYPH</name>
<dbReference type="RefSeq" id="WP_080823260.1">
    <property type="nucleotide sequence ID" value="NZ_LT009719.1"/>
</dbReference>
<evidence type="ECO:0000313" key="2">
    <source>
        <dbReference type="Proteomes" id="UP000191933"/>
    </source>
</evidence>
<reference evidence="1 2" key="1">
    <citation type="submission" date="2016-01" db="EMBL/GenBank/DDBJ databases">
        <authorList>
            <person name="Regsiter A."/>
            <person name="william w."/>
        </authorList>
    </citation>
    <scope>NUCLEOTIDE SEQUENCE [LARGE SCALE GENOMIC DNA]</scope>
    <source>
        <strain evidence="1 2">CFBP 5494</strain>
    </source>
</reference>
<organism evidence="1 2">
    <name type="scientific">Agrobacterium genomosp. 2 str. CFBP 5494</name>
    <dbReference type="NCBI Taxonomy" id="1183436"/>
    <lineage>
        <taxon>Bacteria</taxon>
        <taxon>Pseudomonadati</taxon>
        <taxon>Pseudomonadota</taxon>
        <taxon>Alphaproteobacteria</taxon>
        <taxon>Hyphomicrobiales</taxon>
        <taxon>Rhizobiaceae</taxon>
        <taxon>Rhizobium/Agrobacterium group</taxon>
        <taxon>Agrobacterium</taxon>
        <taxon>Agrobacterium tumefaciens complex</taxon>
    </lineage>
</organism>
<dbReference type="Pfam" id="PF05489">
    <property type="entry name" value="Phage_tail_X"/>
    <property type="match status" value="1"/>
</dbReference>
<evidence type="ECO:0000313" key="1">
    <source>
        <dbReference type="EMBL" id="CUW99272.1"/>
    </source>
</evidence>
<dbReference type="Proteomes" id="UP000191933">
    <property type="component" value="Unassembled WGS sequence"/>
</dbReference>
<dbReference type="AlphaFoldDB" id="A0A9W5B582"/>
<sequence length="87" mass="9459">MSATIIPAGTRVIEFEDLSIDLVCFEHAFKALNDRRVAGKLDGYVEATLEANPSVADRGILLPLGSTIILPEFTIRAASTSVVRLWD</sequence>
<dbReference type="InterPro" id="IPR008861">
    <property type="entry name" value="GpX-like"/>
</dbReference>
<keyword evidence="2" id="KW-1185">Reference proteome</keyword>
<protein>
    <recommendedName>
        <fullName evidence="3">Phage tail protein X</fullName>
    </recommendedName>
</protein>
<comment type="caution">
    <text evidence="1">The sequence shown here is derived from an EMBL/GenBank/DDBJ whole genome shotgun (WGS) entry which is preliminary data.</text>
</comment>
<accession>A0A9W5B582</accession>
<gene>
    <name evidence="1" type="ORF">AGR2A_Lc70061</name>
</gene>
<dbReference type="EMBL" id="FBVY01000036">
    <property type="protein sequence ID" value="CUW99272.1"/>
    <property type="molecule type" value="Genomic_DNA"/>
</dbReference>